<dbReference type="GO" id="GO:0005829">
    <property type="term" value="C:cytosol"/>
    <property type="evidence" value="ECO:0007669"/>
    <property type="project" value="TreeGrafter"/>
</dbReference>
<dbReference type="PANTHER" id="PTHR21499:SF67">
    <property type="entry name" value="ASPARTOKINASE 3"/>
    <property type="match status" value="1"/>
</dbReference>
<accession>A0A3D4S391</accession>
<dbReference type="Gene3D" id="3.40.1160.10">
    <property type="entry name" value="Acetylglutamate kinase-like"/>
    <property type="match status" value="1"/>
</dbReference>
<name>A0A3D4S391_9ENTE</name>
<comment type="caution">
    <text evidence="3">The sequence shown here is derived from an EMBL/GenBank/DDBJ whole genome shotgun (WGS) entry which is preliminary data.</text>
</comment>
<evidence type="ECO:0000313" key="4">
    <source>
        <dbReference type="Proteomes" id="UP000262195"/>
    </source>
</evidence>
<evidence type="ECO:0000259" key="2">
    <source>
        <dbReference type="Pfam" id="PF00696"/>
    </source>
</evidence>
<evidence type="ECO:0000256" key="1">
    <source>
        <dbReference type="ARBA" id="ARBA00010122"/>
    </source>
</evidence>
<dbReference type="GO" id="GO:0009089">
    <property type="term" value="P:lysine biosynthetic process via diaminopimelate"/>
    <property type="evidence" value="ECO:0007669"/>
    <property type="project" value="TreeGrafter"/>
</dbReference>
<evidence type="ECO:0000313" key="3">
    <source>
        <dbReference type="EMBL" id="HCS93267.1"/>
    </source>
</evidence>
<dbReference type="EMBL" id="DQHO01000006">
    <property type="protein sequence ID" value="HCS93267.1"/>
    <property type="molecule type" value="Genomic_DNA"/>
</dbReference>
<reference evidence="3 4" key="1">
    <citation type="journal article" date="2018" name="Nat. Biotechnol.">
        <title>A standardized bacterial taxonomy based on genome phylogeny substantially revises the tree of life.</title>
        <authorList>
            <person name="Parks D.H."/>
            <person name="Chuvochina M."/>
            <person name="Waite D.W."/>
            <person name="Rinke C."/>
            <person name="Skarshewski A."/>
            <person name="Chaumeil P.A."/>
            <person name="Hugenholtz P."/>
        </authorList>
    </citation>
    <scope>NUCLEOTIDE SEQUENCE [LARGE SCALE GENOMIC DNA]</scope>
    <source>
        <strain evidence="3">UBA11306</strain>
    </source>
</reference>
<organism evidence="3 4">
    <name type="scientific">Bavariicoccus seileri</name>
    <dbReference type="NCBI Taxonomy" id="549685"/>
    <lineage>
        <taxon>Bacteria</taxon>
        <taxon>Bacillati</taxon>
        <taxon>Bacillota</taxon>
        <taxon>Bacilli</taxon>
        <taxon>Lactobacillales</taxon>
        <taxon>Enterococcaceae</taxon>
        <taxon>Bavariicoccus</taxon>
    </lineage>
</organism>
<dbReference type="PANTHER" id="PTHR21499">
    <property type="entry name" value="ASPARTATE KINASE"/>
    <property type="match status" value="1"/>
</dbReference>
<dbReference type="GO" id="GO:0009090">
    <property type="term" value="P:homoserine biosynthetic process"/>
    <property type="evidence" value="ECO:0007669"/>
    <property type="project" value="TreeGrafter"/>
</dbReference>
<dbReference type="Proteomes" id="UP000262195">
    <property type="component" value="Unassembled WGS sequence"/>
</dbReference>
<feature type="domain" description="Aspartate/glutamate/uridylate kinase" evidence="2">
    <location>
        <begin position="1"/>
        <end position="256"/>
    </location>
</feature>
<dbReference type="STRING" id="1121105.GCA_000421665_01254"/>
<sequence>MMIVAKFGSSSLQNIEHIKRIKASILDDDHKMVVVSAFGGNKFGKKLTDFLIEIYQEENRSRKDQLISEVIAYHEDVIAILGCERDYTKIFEEASLRMHYGDYDTCLATGEYLSAEILSEYFGMTFVDSRELIYFANDKQIDVKRSVAAILKARKSYQNCLIPGFYGNYKGEIHLFSRGGSDITAAVIAYALEAALYENWKDTEGIYNDEIKSEKVYYDFLSYDAYYQLVSKGNRVIHKEAVDFARLKQIPIRVCSVDTRGRGTVIGSAKQKEACLKRRFFCAG</sequence>
<proteinExistence type="inferred from homology"/>
<dbReference type="SUPFAM" id="SSF53633">
    <property type="entry name" value="Carbamate kinase-like"/>
    <property type="match status" value="1"/>
</dbReference>
<dbReference type="InterPro" id="IPR001048">
    <property type="entry name" value="Asp/Glu/Uridylate_kinase"/>
</dbReference>
<protein>
    <recommendedName>
        <fullName evidence="2">Aspartate/glutamate/uridylate kinase domain-containing protein</fullName>
    </recommendedName>
</protein>
<dbReference type="InterPro" id="IPR036393">
    <property type="entry name" value="AceGlu_kinase-like_sf"/>
</dbReference>
<dbReference type="AlphaFoldDB" id="A0A3D4S391"/>
<dbReference type="Pfam" id="PF00696">
    <property type="entry name" value="AA_kinase"/>
    <property type="match status" value="1"/>
</dbReference>
<comment type="similarity">
    <text evidence="1">Belongs to the aspartokinase family.</text>
</comment>
<dbReference type="GO" id="GO:0004072">
    <property type="term" value="F:aspartate kinase activity"/>
    <property type="evidence" value="ECO:0007669"/>
    <property type="project" value="TreeGrafter"/>
</dbReference>
<gene>
    <name evidence="3" type="ORF">DIW15_00980</name>
</gene>